<feature type="chain" id="PRO_5032430220" description="unspecific monooxygenase" evidence="16">
    <location>
        <begin position="31"/>
        <end position="497"/>
    </location>
</feature>
<keyword evidence="13" id="KW-0472">Membrane</keyword>
<comment type="subcellular location">
    <subcellularLocation>
        <location evidence="3">Endoplasmic reticulum membrane</location>
        <topology evidence="3">Peripheral membrane protein</topology>
    </subcellularLocation>
    <subcellularLocation>
        <location evidence="2">Microsome membrane</location>
        <topology evidence="2">Peripheral membrane protein</topology>
    </subcellularLocation>
</comment>
<dbReference type="PANTHER" id="PTHR24300">
    <property type="entry name" value="CYTOCHROME P450 508A4-RELATED"/>
    <property type="match status" value="1"/>
</dbReference>
<dbReference type="InterPro" id="IPR017972">
    <property type="entry name" value="Cyt_P450_CS"/>
</dbReference>
<organism evidence="17 18">
    <name type="scientific">Anolis carolinensis</name>
    <name type="common">Green anole</name>
    <name type="synonym">American chameleon</name>
    <dbReference type="NCBI Taxonomy" id="28377"/>
    <lineage>
        <taxon>Eukaryota</taxon>
        <taxon>Metazoa</taxon>
        <taxon>Chordata</taxon>
        <taxon>Craniata</taxon>
        <taxon>Vertebrata</taxon>
        <taxon>Euteleostomi</taxon>
        <taxon>Lepidosauria</taxon>
        <taxon>Squamata</taxon>
        <taxon>Bifurcata</taxon>
        <taxon>Unidentata</taxon>
        <taxon>Episquamata</taxon>
        <taxon>Toxicofera</taxon>
        <taxon>Iguania</taxon>
        <taxon>Dactyloidae</taxon>
        <taxon>Anolis</taxon>
    </lineage>
</organism>
<keyword evidence="16" id="KW-0732">Signal</keyword>
<dbReference type="GO" id="GO:0016712">
    <property type="term" value="F:oxidoreductase activity, acting on paired donors, with incorporation or reduction of molecular oxygen, reduced flavin or flavoprotein as one donor, and incorporation of one atom of oxygen"/>
    <property type="evidence" value="ECO:0007669"/>
    <property type="project" value="UniProtKB-EC"/>
</dbReference>
<protein>
    <recommendedName>
        <fullName evidence="5">unspecific monooxygenase</fullName>
        <ecNumber evidence="5">1.14.14.1</ecNumber>
    </recommendedName>
</protein>
<keyword evidence="18" id="KW-1185">Reference proteome</keyword>
<keyword evidence="9" id="KW-0492">Microsome</keyword>
<evidence type="ECO:0000256" key="11">
    <source>
        <dbReference type="ARBA" id="ARBA00023004"/>
    </source>
</evidence>
<dbReference type="GO" id="GO:0020037">
    <property type="term" value="F:heme binding"/>
    <property type="evidence" value="ECO:0007669"/>
    <property type="project" value="InterPro"/>
</dbReference>
<dbReference type="PRINTS" id="PR00385">
    <property type="entry name" value="P450"/>
</dbReference>
<evidence type="ECO:0000256" key="6">
    <source>
        <dbReference type="ARBA" id="ARBA00022617"/>
    </source>
</evidence>
<gene>
    <name evidence="17" type="primary">LOC100564466</name>
</gene>
<evidence type="ECO:0000256" key="13">
    <source>
        <dbReference type="ARBA" id="ARBA00023136"/>
    </source>
</evidence>
<evidence type="ECO:0000256" key="2">
    <source>
        <dbReference type="ARBA" id="ARBA00004174"/>
    </source>
</evidence>
<evidence type="ECO:0000256" key="5">
    <source>
        <dbReference type="ARBA" id="ARBA00012109"/>
    </source>
</evidence>
<dbReference type="AlphaFoldDB" id="A0A803TTI0"/>
<dbReference type="EC" id="1.14.14.1" evidence="5"/>
<reference evidence="17" key="1">
    <citation type="submission" date="2009-12" db="EMBL/GenBank/DDBJ databases">
        <title>The Genome Sequence of Anolis carolinensis (Green Anole Lizard).</title>
        <authorList>
            <consortium name="The Genome Sequencing Platform"/>
            <person name="Di Palma F."/>
            <person name="Alfoldi J."/>
            <person name="Heiman D."/>
            <person name="Young S."/>
            <person name="Grabherr M."/>
            <person name="Johnson J."/>
            <person name="Lander E.S."/>
            <person name="Lindblad-Toh K."/>
        </authorList>
    </citation>
    <scope>NUCLEOTIDE SEQUENCE [LARGE SCALE GENOMIC DNA]</scope>
    <source>
        <strain evidence="17">JBL SC #1</strain>
    </source>
</reference>
<sequence length="497" mass="56216">MEPLGMSTVLLVVCISCLLLSAVWKRGAQGKGKMPPGPTPLPLIGNVLQLKGKSLDQALCKISEEYGPVFTLYLGMNPAVVLYGYEAIKEALIDHGNDFADRAKAPLIEKMGDGKVPGIVFSNGETWKQIRRFTLTTLRNFGMGKKSIEERIQEETQYLLEQFHEKKGQPFDPQNLFGCATANVICSVVFGKRYEYNDKRFQTLITVTVENNELFNSGWGQLYNTFPALMEWIPGPFQHLMQSCVTCREFILEEAKEHRATLDPSSPRDFIDCFFIRMDQEKDNEASEFTMENLVMSSLDLFGAGTETTSTTLRYGFLILQKFPQIEEKVQEEIDQVVGRSRIPSTADRGQMPYTDAVIHEIQRFISLTPVALPHSVVNDTPFRGYVIPKGTTIFPVLTSVLHDSKEFPNPTEFNPGHFLNPDGTFRKSNYFMPFSAGKRICAGEGLARMELFLFFTSILQNFKLKPLMDPKDIDLSPMKGSMNNLPWPYKFCIIPR</sequence>
<dbReference type="Ensembl" id="ENSACAT00000042177.1">
    <property type="protein sequence ID" value="ENSACAP00000038520.1"/>
    <property type="gene ID" value="ENSACAG00000014531.4"/>
</dbReference>
<reference evidence="17" key="2">
    <citation type="submission" date="2025-08" db="UniProtKB">
        <authorList>
            <consortium name="Ensembl"/>
        </authorList>
    </citation>
    <scope>IDENTIFICATION</scope>
</reference>
<evidence type="ECO:0000256" key="12">
    <source>
        <dbReference type="ARBA" id="ARBA00023033"/>
    </source>
</evidence>
<comment type="similarity">
    <text evidence="4 15">Belongs to the cytochrome P450 family.</text>
</comment>
<dbReference type="PRINTS" id="PR00463">
    <property type="entry name" value="EP450I"/>
</dbReference>
<keyword evidence="10 15" id="KW-0560">Oxidoreductase</keyword>
<evidence type="ECO:0000256" key="15">
    <source>
        <dbReference type="RuleBase" id="RU000461"/>
    </source>
</evidence>
<evidence type="ECO:0000256" key="10">
    <source>
        <dbReference type="ARBA" id="ARBA00023002"/>
    </source>
</evidence>
<dbReference type="PANTHER" id="PTHR24300:SF356">
    <property type="entry name" value="CYTOCHROME P450 2E1"/>
    <property type="match status" value="1"/>
</dbReference>
<feature type="binding site" description="axial binding residue" evidence="14">
    <location>
        <position position="442"/>
    </location>
    <ligand>
        <name>heme</name>
        <dbReference type="ChEBI" id="CHEBI:30413"/>
    </ligand>
    <ligandPart>
        <name>Fe</name>
        <dbReference type="ChEBI" id="CHEBI:18248"/>
    </ligandPart>
</feature>
<evidence type="ECO:0000256" key="3">
    <source>
        <dbReference type="ARBA" id="ARBA00004406"/>
    </source>
</evidence>
<keyword evidence="12 15" id="KW-0503">Monooxygenase</keyword>
<dbReference type="FunFam" id="1.10.630.10:FF:000001">
    <property type="entry name" value="Cytochrome P450, family 2"/>
    <property type="match status" value="1"/>
</dbReference>
<evidence type="ECO:0000256" key="14">
    <source>
        <dbReference type="PIRSR" id="PIRSR602401-1"/>
    </source>
</evidence>
<dbReference type="PRINTS" id="PR01684">
    <property type="entry name" value="EP450ICYP2A"/>
</dbReference>
<keyword evidence="7 14" id="KW-0479">Metal-binding</keyword>
<evidence type="ECO:0000256" key="7">
    <source>
        <dbReference type="ARBA" id="ARBA00022723"/>
    </source>
</evidence>
<reference evidence="17" key="3">
    <citation type="submission" date="2025-09" db="UniProtKB">
        <authorList>
            <consortium name="Ensembl"/>
        </authorList>
    </citation>
    <scope>IDENTIFICATION</scope>
</reference>
<feature type="signal peptide" evidence="16">
    <location>
        <begin position="1"/>
        <end position="30"/>
    </location>
</feature>
<keyword evidence="6 14" id="KW-0349">Heme</keyword>
<dbReference type="Bgee" id="ENSACAG00000014531">
    <property type="expression patterns" value="Expressed in kidney and 11 other cell types or tissues"/>
</dbReference>
<comment type="cofactor">
    <cofactor evidence="1 14">
        <name>heme</name>
        <dbReference type="ChEBI" id="CHEBI:30413"/>
    </cofactor>
</comment>
<dbReference type="PROSITE" id="PS00086">
    <property type="entry name" value="CYTOCHROME_P450"/>
    <property type="match status" value="1"/>
</dbReference>
<dbReference type="InterPro" id="IPR008067">
    <property type="entry name" value="Cyt_P450_E_grp-I_CYP2A-like"/>
</dbReference>
<evidence type="ECO:0000313" key="18">
    <source>
        <dbReference type="Proteomes" id="UP000001646"/>
    </source>
</evidence>
<dbReference type="SUPFAM" id="SSF48264">
    <property type="entry name" value="Cytochrome P450"/>
    <property type="match status" value="1"/>
</dbReference>
<dbReference type="InterPro" id="IPR001128">
    <property type="entry name" value="Cyt_P450"/>
</dbReference>
<dbReference type="InterPro" id="IPR036396">
    <property type="entry name" value="Cyt_P450_sf"/>
</dbReference>
<proteinExistence type="inferred from homology"/>
<keyword evidence="8" id="KW-0256">Endoplasmic reticulum</keyword>
<evidence type="ECO:0000256" key="4">
    <source>
        <dbReference type="ARBA" id="ARBA00010617"/>
    </source>
</evidence>
<dbReference type="InterPro" id="IPR002401">
    <property type="entry name" value="Cyt_P450_E_grp-I"/>
</dbReference>
<evidence type="ECO:0000256" key="1">
    <source>
        <dbReference type="ARBA" id="ARBA00001971"/>
    </source>
</evidence>
<accession>A0A803TTI0</accession>
<dbReference type="GeneTree" id="ENSGT00940000155736"/>
<dbReference type="Pfam" id="PF00067">
    <property type="entry name" value="p450"/>
    <property type="match status" value="1"/>
</dbReference>
<dbReference type="Proteomes" id="UP000001646">
    <property type="component" value="Unplaced"/>
</dbReference>
<keyword evidence="11 14" id="KW-0408">Iron</keyword>
<name>A0A803TTI0_ANOCA</name>
<evidence type="ECO:0000256" key="9">
    <source>
        <dbReference type="ARBA" id="ARBA00022848"/>
    </source>
</evidence>
<dbReference type="GO" id="GO:0005506">
    <property type="term" value="F:iron ion binding"/>
    <property type="evidence" value="ECO:0007669"/>
    <property type="project" value="InterPro"/>
</dbReference>
<evidence type="ECO:0000256" key="8">
    <source>
        <dbReference type="ARBA" id="ARBA00022824"/>
    </source>
</evidence>
<dbReference type="Gene3D" id="1.10.630.10">
    <property type="entry name" value="Cytochrome P450"/>
    <property type="match status" value="1"/>
</dbReference>
<dbReference type="InterPro" id="IPR050182">
    <property type="entry name" value="Cytochrome_P450_fam2"/>
</dbReference>
<dbReference type="GO" id="GO:0005789">
    <property type="term" value="C:endoplasmic reticulum membrane"/>
    <property type="evidence" value="ECO:0007669"/>
    <property type="project" value="UniProtKB-SubCell"/>
</dbReference>
<evidence type="ECO:0000313" key="17">
    <source>
        <dbReference type="Ensembl" id="ENSACAP00000038520.1"/>
    </source>
</evidence>
<evidence type="ECO:0000256" key="16">
    <source>
        <dbReference type="SAM" id="SignalP"/>
    </source>
</evidence>